<accession>E2BZ46</accession>
<dbReference type="InterPro" id="IPR029063">
    <property type="entry name" value="SAM-dependent_MTases_sf"/>
</dbReference>
<feature type="binding site" evidence="5">
    <location>
        <position position="307"/>
    </location>
    <ligand>
        <name>S-adenosyl-L-methionine</name>
        <dbReference type="ChEBI" id="CHEBI:59789"/>
    </ligand>
</feature>
<feature type="domain" description="SAM-dependent MTase RsmB/NOP-type" evidence="7">
    <location>
        <begin position="126"/>
        <end position="432"/>
    </location>
</feature>
<dbReference type="InterPro" id="IPR049561">
    <property type="entry name" value="NSUN5_7_fdxn-like"/>
</dbReference>
<dbReference type="PRINTS" id="PR02008">
    <property type="entry name" value="RCMTFAMILY"/>
</dbReference>
<evidence type="ECO:0000259" key="7">
    <source>
        <dbReference type="PROSITE" id="PS51686"/>
    </source>
</evidence>
<dbReference type="InParanoid" id="E2BZ46"/>
<gene>
    <name evidence="8" type="ORF">EAI_12963</name>
</gene>
<dbReference type="Gene3D" id="3.30.70.1170">
    <property type="entry name" value="Sun protein, domain 3"/>
    <property type="match status" value="1"/>
</dbReference>
<dbReference type="Gene3D" id="3.40.50.150">
    <property type="entry name" value="Vaccinia Virus protein VP39"/>
    <property type="match status" value="1"/>
</dbReference>
<dbReference type="AlphaFoldDB" id="E2BZ46"/>
<feature type="region of interest" description="Disordered" evidence="6">
    <location>
        <begin position="619"/>
        <end position="638"/>
    </location>
</feature>
<organism evidence="9">
    <name type="scientific">Harpegnathos saltator</name>
    <name type="common">Jerdon's jumping ant</name>
    <dbReference type="NCBI Taxonomy" id="610380"/>
    <lineage>
        <taxon>Eukaryota</taxon>
        <taxon>Metazoa</taxon>
        <taxon>Ecdysozoa</taxon>
        <taxon>Arthropoda</taxon>
        <taxon>Hexapoda</taxon>
        <taxon>Insecta</taxon>
        <taxon>Pterygota</taxon>
        <taxon>Neoptera</taxon>
        <taxon>Endopterygota</taxon>
        <taxon>Hymenoptera</taxon>
        <taxon>Apocrita</taxon>
        <taxon>Aculeata</taxon>
        <taxon>Formicoidea</taxon>
        <taxon>Formicidae</taxon>
        <taxon>Ponerinae</taxon>
        <taxon>Ponerini</taxon>
        <taxon>Harpegnathos</taxon>
    </lineage>
</organism>
<keyword evidence="4 5" id="KW-0694">RNA-binding</keyword>
<dbReference type="InterPro" id="IPR048889">
    <property type="entry name" value="NSUN5_RCM1_N"/>
</dbReference>
<keyword evidence="9" id="KW-1185">Reference proteome</keyword>
<dbReference type="Proteomes" id="UP000008237">
    <property type="component" value="Unassembled WGS sequence"/>
</dbReference>
<evidence type="ECO:0000256" key="2">
    <source>
        <dbReference type="ARBA" id="ARBA00022679"/>
    </source>
</evidence>
<feature type="binding site" evidence="5">
    <location>
        <position position="262"/>
    </location>
    <ligand>
        <name>S-adenosyl-L-methionine</name>
        <dbReference type="ChEBI" id="CHEBI:59789"/>
    </ligand>
</feature>
<dbReference type="PANTHER" id="PTHR22807">
    <property type="entry name" value="NOP2 YEAST -RELATED NOL1/NOP2/FMU SUN DOMAIN-CONTAINING"/>
    <property type="match status" value="1"/>
</dbReference>
<dbReference type="STRING" id="610380.E2BZ46"/>
<feature type="region of interest" description="Disordered" evidence="6">
    <location>
        <begin position="676"/>
        <end position="773"/>
    </location>
</feature>
<dbReference type="CDD" id="cd02440">
    <property type="entry name" value="AdoMet_MTases"/>
    <property type="match status" value="1"/>
</dbReference>
<dbReference type="KEGG" id="hst:105188145"/>
<feature type="binding site" evidence="5">
    <location>
        <position position="289"/>
    </location>
    <ligand>
        <name>S-adenosyl-L-methionine</name>
        <dbReference type="ChEBI" id="CHEBI:59789"/>
    </ligand>
</feature>
<protein>
    <submittedName>
        <fullName evidence="8">Putative methyltransferase NSUN5</fullName>
    </submittedName>
</protein>
<dbReference type="InterPro" id="IPR001678">
    <property type="entry name" value="MeTrfase_RsmB-F_NOP2_dom"/>
</dbReference>
<dbReference type="EMBL" id="GL451555">
    <property type="protein sequence ID" value="EFN79048.1"/>
    <property type="molecule type" value="Genomic_DNA"/>
</dbReference>
<dbReference type="GO" id="GO:0003723">
    <property type="term" value="F:RNA binding"/>
    <property type="evidence" value="ECO:0007669"/>
    <property type="project" value="UniProtKB-UniRule"/>
</dbReference>
<evidence type="ECO:0000256" key="3">
    <source>
        <dbReference type="ARBA" id="ARBA00022691"/>
    </source>
</evidence>
<comment type="caution">
    <text evidence="5">Lacks conserved residue(s) required for the propagation of feature annotation.</text>
</comment>
<feature type="active site" description="Nucleophile" evidence="5">
    <location>
        <position position="362"/>
    </location>
</feature>
<feature type="region of interest" description="Disordered" evidence="6">
    <location>
        <begin position="546"/>
        <end position="571"/>
    </location>
</feature>
<evidence type="ECO:0000256" key="1">
    <source>
        <dbReference type="ARBA" id="ARBA00022603"/>
    </source>
</evidence>
<dbReference type="SUPFAM" id="SSF53335">
    <property type="entry name" value="S-adenosyl-L-methionine-dependent methyltransferases"/>
    <property type="match status" value="1"/>
</dbReference>
<dbReference type="GO" id="GO:0008173">
    <property type="term" value="F:RNA methyltransferase activity"/>
    <property type="evidence" value="ECO:0007669"/>
    <property type="project" value="InterPro"/>
</dbReference>
<evidence type="ECO:0000256" key="6">
    <source>
        <dbReference type="SAM" id="MobiDB-lite"/>
    </source>
</evidence>
<evidence type="ECO:0000313" key="8">
    <source>
        <dbReference type="EMBL" id="EFN79048.1"/>
    </source>
</evidence>
<proteinExistence type="inferred from homology"/>
<dbReference type="PANTHER" id="PTHR22807:SF4">
    <property type="entry name" value="28S RRNA (CYTOSINE-C(5))-METHYLTRANSFERASE"/>
    <property type="match status" value="1"/>
</dbReference>
<dbReference type="Pfam" id="PF21153">
    <property type="entry name" value="NSUN5_N"/>
    <property type="match status" value="1"/>
</dbReference>
<dbReference type="InterPro" id="IPR049560">
    <property type="entry name" value="MeTrfase_RsmB-F_NOP2_cat"/>
</dbReference>
<name>E2BZ46_HARSA</name>
<evidence type="ECO:0000256" key="5">
    <source>
        <dbReference type="PROSITE-ProRule" id="PRU01023"/>
    </source>
</evidence>
<dbReference type="InterPro" id="IPR023267">
    <property type="entry name" value="RCMT"/>
</dbReference>
<evidence type="ECO:0000313" key="9">
    <source>
        <dbReference type="Proteomes" id="UP000008237"/>
    </source>
</evidence>
<dbReference type="OMA" id="CDFVERT"/>
<dbReference type="GO" id="GO:0005730">
    <property type="term" value="C:nucleolus"/>
    <property type="evidence" value="ECO:0007669"/>
    <property type="project" value="TreeGrafter"/>
</dbReference>
<dbReference type="PROSITE" id="PS51686">
    <property type="entry name" value="SAM_MT_RSMB_NOP"/>
    <property type="match status" value="1"/>
</dbReference>
<dbReference type="Pfam" id="PF21148">
    <property type="entry name" value="NSUN5_fdxn-like"/>
    <property type="match status" value="1"/>
</dbReference>
<reference evidence="8 9" key="1">
    <citation type="journal article" date="2010" name="Science">
        <title>Genomic comparison of the ants Camponotus floridanus and Harpegnathos saltator.</title>
        <authorList>
            <person name="Bonasio R."/>
            <person name="Zhang G."/>
            <person name="Ye C."/>
            <person name="Mutti N.S."/>
            <person name="Fang X."/>
            <person name="Qin N."/>
            <person name="Donahue G."/>
            <person name="Yang P."/>
            <person name="Li Q."/>
            <person name="Li C."/>
            <person name="Zhang P."/>
            <person name="Huang Z."/>
            <person name="Berger S.L."/>
            <person name="Reinberg D."/>
            <person name="Wang J."/>
            <person name="Liebig J."/>
        </authorList>
    </citation>
    <scope>NUCLEOTIDE SEQUENCE [LARGE SCALE GENOMIC DNA]</scope>
    <source>
        <strain evidence="8 9">R22 G/1</strain>
    </source>
</reference>
<keyword evidence="1 5" id="KW-0489">Methyltransferase</keyword>
<feature type="compositionally biased region" description="Basic and acidic residues" evidence="6">
    <location>
        <begin position="698"/>
        <end position="712"/>
    </location>
</feature>
<dbReference type="GO" id="GO:0070475">
    <property type="term" value="P:rRNA base methylation"/>
    <property type="evidence" value="ECO:0007669"/>
    <property type="project" value="TreeGrafter"/>
</dbReference>
<dbReference type="Pfam" id="PF01189">
    <property type="entry name" value="Methyltr_RsmB-F"/>
    <property type="match status" value="1"/>
</dbReference>
<feature type="compositionally biased region" description="Basic and acidic residues" evidence="6">
    <location>
        <begin position="735"/>
        <end position="751"/>
    </location>
</feature>
<keyword evidence="3 5" id="KW-0949">S-adenosyl-L-methionine</keyword>
<comment type="similarity">
    <text evidence="5">Belongs to the class I-like SAM-binding methyltransferase superfamily. RsmB/NOP family.</text>
</comment>
<sequence>MSNGFIHSVKVPKIYKITANIVRCVQEQGGSLKTLIYEKKHPNVSGIYALSVNTLKADHKLDLLLQNTQILTQQPRLDPWLTKVLITELLWGKKYLPNQSKPIQTVLSYADLLRKELLNLESTISSTTLKKVQRPRYVRINTLLLLIEQAISLFEREGWKLISKSATYPSYLQSLSLLSEPYFIQDFHIPEVLAFPPSTFFHDHASYLDGQIVLQDKASCLSAHLLAPTEGSTVLDLCAAPGMKSTHLAAKLQNVGTVHAIEIDSERFQTLQQQIDITHSFCVEPHNQDALTLNTKQFQNVRYILVDPSCSGSGIIDRPKQSDSDGKTEPRRLHNLQSIQVYLLRYALFNFPDVKRVVYSTCSVYPEENEQVVDEVLSNVGDAYHLVSMKDILKEKWLNFSSPAYNCGDKCLYSKPDVDLCNGFFVAVFERNFEVPLPKCNRKGGNVKVEQSNLDTEKDNITENDTEINKKVSEESKSYKRKKRRQKKNKLLDKQLEECVNKQMRKVSEDTDELEKTEEVKDENMDVCFDSGDREVRSTEEAILNKLEENSAQSTKSRKLKEKKKSKDDVFEAENDKNEIIIWDVEEMKQDEAVGTKLSKKSKRKKMKEDIEIIEIDKSKKKKKSKNNVIQEEDNTNEIKVYDVEVKQDEEAGTKLSKKSKRKKMKEDIEIIEIDKSKKKKKSKNNVIQEEDNTNEIKVYDPEEVKQDEEVGTKSSKKNKRKKMREDVEVLEVDNDVKRSNKNKQIEIEPVKKKRKKEANRNDNEIDNNGGKK</sequence>
<keyword evidence="2 5" id="KW-0808">Transferase</keyword>
<evidence type="ECO:0000256" key="4">
    <source>
        <dbReference type="ARBA" id="ARBA00022884"/>
    </source>
</evidence>
<dbReference type="OrthoDB" id="435282at2759"/>
<dbReference type="FunCoup" id="E2BZ46">
    <property type="interactions" value="1327"/>
</dbReference>